<dbReference type="AlphaFoldDB" id="A0A1C6UEL9"/>
<dbReference type="EMBL" id="FMHZ01000002">
    <property type="protein sequence ID" value="SCL52476.1"/>
    <property type="molecule type" value="Genomic_DNA"/>
</dbReference>
<organism evidence="1 2">
    <name type="scientific">Micromonospora citrea</name>
    <dbReference type="NCBI Taxonomy" id="47855"/>
    <lineage>
        <taxon>Bacteria</taxon>
        <taxon>Bacillati</taxon>
        <taxon>Actinomycetota</taxon>
        <taxon>Actinomycetes</taxon>
        <taxon>Micromonosporales</taxon>
        <taxon>Micromonosporaceae</taxon>
        <taxon>Micromonospora</taxon>
    </lineage>
</organism>
<dbReference type="Proteomes" id="UP000199001">
    <property type="component" value="Unassembled WGS sequence"/>
</dbReference>
<keyword evidence="2" id="KW-1185">Reference proteome</keyword>
<reference evidence="2" key="1">
    <citation type="submission" date="2016-06" db="EMBL/GenBank/DDBJ databases">
        <authorList>
            <person name="Varghese N."/>
            <person name="Submissions Spin"/>
        </authorList>
    </citation>
    <scope>NUCLEOTIDE SEQUENCE [LARGE SCALE GENOMIC DNA]</scope>
    <source>
        <strain evidence="2">DSM 43903</strain>
    </source>
</reference>
<protein>
    <submittedName>
        <fullName evidence="1">Uncharacterized protein</fullName>
    </submittedName>
</protein>
<accession>A0A1C6UEL9</accession>
<evidence type="ECO:0000313" key="1">
    <source>
        <dbReference type="EMBL" id="SCL52476.1"/>
    </source>
</evidence>
<sequence length="64" mass="7275">MSEFPAGTPRDAPRRPCRRTRPEAYRCACGRLRDRCVRAAVRALWTPSRRTPAARVTPTEPARP</sequence>
<dbReference type="STRING" id="47855.GA0070606_1963"/>
<proteinExistence type="predicted"/>
<name>A0A1C6UEL9_9ACTN</name>
<evidence type="ECO:0000313" key="2">
    <source>
        <dbReference type="Proteomes" id="UP000199001"/>
    </source>
</evidence>
<gene>
    <name evidence="1" type="ORF">GA0070606_1963</name>
</gene>